<dbReference type="RefSeq" id="WP_201157983.1">
    <property type="nucleotide sequence ID" value="NZ_NHSD01000296.1"/>
</dbReference>
<name>A0A934WJS3_9RHOB</name>
<protein>
    <submittedName>
        <fullName evidence="1">Uncharacterized protein</fullName>
    </submittedName>
</protein>
<accession>A0A934WJS3</accession>
<reference evidence="1" key="2">
    <citation type="journal article" date="2020" name="Microorganisms">
        <title>Osmotic Adaptation and Compatible Solute Biosynthesis of Phototrophic Bacteria as Revealed from Genome Analyses.</title>
        <authorList>
            <person name="Imhoff J.F."/>
            <person name="Rahn T."/>
            <person name="Kunzel S."/>
            <person name="Keller A."/>
            <person name="Neulinger S.C."/>
        </authorList>
    </citation>
    <scope>NUCLEOTIDE SEQUENCE</scope>
    <source>
        <strain evidence="1">LMG 28126</strain>
    </source>
</reference>
<evidence type="ECO:0000313" key="2">
    <source>
        <dbReference type="Proteomes" id="UP000706333"/>
    </source>
</evidence>
<comment type="caution">
    <text evidence="1">The sequence shown here is derived from an EMBL/GenBank/DDBJ whole genome shotgun (WGS) entry which is preliminary data.</text>
</comment>
<keyword evidence="2" id="KW-1185">Reference proteome</keyword>
<dbReference type="AlphaFoldDB" id="A0A934WJS3"/>
<organism evidence="1 2">
    <name type="scientific">Rhodobaculum claviforme</name>
    <dbReference type="NCBI Taxonomy" id="1549854"/>
    <lineage>
        <taxon>Bacteria</taxon>
        <taxon>Pseudomonadati</taxon>
        <taxon>Pseudomonadota</taxon>
        <taxon>Alphaproteobacteria</taxon>
        <taxon>Rhodobacterales</taxon>
        <taxon>Paracoccaceae</taxon>
        <taxon>Rhodobaculum</taxon>
    </lineage>
</organism>
<gene>
    <name evidence="1" type="ORF">CCR87_12965</name>
</gene>
<reference evidence="1" key="1">
    <citation type="submission" date="2017-05" db="EMBL/GenBank/DDBJ databases">
        <authorList>
            <person name="Imhoff J.F."/>
            <person name="Rahn T."/>
            <person name="Kuenzel S."/>
            <person name="Neulinger S.C."/>
        </authorList>
    </citation>
    <scope>NUCLEOTIDE SEQUENCE</scope>
    <source>
        <strain evidence="1">LMG 28126</strain>
    </source>
</reference>
<dbReference type="EMBL" id="NHSD01000296">
    <property type="protein sequence ID" value="MBK5928232.1"/>
    <property type="molecule type" value="Genomic_DNA"/>
</dbReference>
<proteinExistence type="predicted"/>
<evidence type="ECO:0000313" key="1">
    <source>
        <dbReference type="EMBL" id="MBK5928232.1"/>
    </source>
</evidence>
<dbReference type="Proteomes" id="UP000706333">
    <property type="component" value="Unassembled WGS sequence"/>
</dbReference>
<sequence length="68" mass="7644">MLQAVALFLLVMLLLGGFGKLRRWLERASGKRLGGPRVRDQSRLNKPDKCPRCGRFLIGDDRCDCGRG</sequence>